<dbReference type="EMBL" id="SNRW01000310">
    <property type="protein sequence ID" value="KAA6401935.1"/>
    <property type="molecule type" value="Genomic_DNA"/>
</dbReference>
<proteinExistence type="predicted"/>
<sequence length="153" mass="18016">MSLRYDKKIRNKSKECLDFIHRYGNVQDQVELVTNGYPRVLVRVINTAGGNEQQKDEEICFRLICIYWFIKAIFEGRETNPDYKHPYSSLPPQPVLFKSCQEQIEDEGENEEIEAQLINKWEDGNIKDRVNLVKGSILNIFFDRSNPKPWGYN</sequence>
<dbReference type="AlphaFoldDB" id="A0A5J4X5M9"/>
<dbReference type="Proteomes" id="UP000324800">
    <property type="component" value="Unassembled WGS sequence"/>
</dbReference>
<gene>
    <name evidence="1" type="ORF">EZS28_002541</name>
</gene>
<comment type="caution">
    <text evidence="1">The sequence shown here is derived from an EMBL/GenBank/DDBJ whole genome shotgun (WGS) entry which is preliminary data.</text>
</comment>
<reference evidence="1 2" key="1">
    <citation type="submission" date="2019-03" db="EMBL/GenBank/DDBJ databases">
        <title>Single cell metagenomics reveals metabolic interactions within the superorganism composed of flagellate Streblomastix strix and complex community of Bacteroidetes bacteria on its surface.</title>
        <authorList>
            <person name="Treitli S.C."/>
            <person name="Kolisko M."/>
            <person name="Husnik F."/>
            <person name="Keeling P."/>
            <person name="Hampl V."/>
        </authorList>
    </citation>
    <scope>NUCLEOTIDE SEQUENCE [LARGE SCALE GENOMIC DNA]</scope>
    <source>
        <strain evidence="1">ST1C</strain>
    </source>
</reference>
<evidence type="ECO:0000313" key="1">
    <source>
        <dbReference type="EMBL" id="KAA6401935.1"/>
    </source>
</evidence>
<name>A0A5J4X5M9_9EUKA</name>
<organism evidence="1 2">
    <name type="scientific">Streblomastix strix</name>
    <dbReference type="NCBI Taxonomy" id="222440"/>
    <lineage>
        <taxon>Eukaryota</taxon>
        <taxon>Metamonada</taxon>
        <taxon>Preaxostyla</taxon>
        <taxon>Oxymonadida</taxon>
        <taxon>Streblomastigidae</taxon>
        <taxon>Streblomastix</taxon>
    </lineage>
</organism>
<protein>
    <submittedName>
        <fullName evidence="1">Uncharacterized protein</fullName>
    </submittedName>
</protein>
<evidence type="ECO:0000313" key="2">
    <source>
        <dbReference type="Proteomes" id="UP000324800"/>
    </source>
</evidence>
<accession>A0A5J4X5M9</accession>